<sequence>MAEEQFRLPPPKFKDEVKQGLDSFSRHLNPHFSTPNGMLLTRDKQPPPMYGPRGSTVPPRFLNNPRKRPAGPSWSEHGNNRGMRPGGFQNNYRPRFKHEGGGPNNRSNWTPNNGFDKEVKPELLVLDWKLWCEGCDVNCRSEEEYKQHLANHTPCTVAGCKFVGHPMIMKRHERQMHRDENTAKDAVGPSAEEIEQWKEERRKRYPTKQNVILRQHAQEARFNRGERIEENKDRFPNRNSRTTGDFRENGSRKDMAPNGRKSKRSKGRKRSAMPVADATVQPSTDRIAFRGTSMLKDYKDSSNNALALLGDYGTGSEHETDEEDQTGGMAGKVINESIVQSENVLSEGEIRDDDATNNETNHSPDGLEQPTADDQEQTICTSTDNVPKQATDIISVTSQQTPETSVQAGPSSKQSDRSVAKASKPQSTKLGRNFKDKSGLNTNRPLLDYSKLRRSNQNTMLEKLLDTDIRHERNVLLQCVRHVIVNKFFGIGQSNEAKAAAVSDDVKE</sequence>
<dbReference type="GO" id="GO:0003723">
    <property type="term" value="F:RNA binding"/>
    <property type="evidence" value="ECO:0007669"/>
    <property type="project" value="InterPro"/>
</dbReference>
<evidence type="ECO:0000313" key="4">
    <source>
        <dbReference type="Proteomes" id="UP000075883"/>
    </source>
</evidence>
<dbReference type="PANTHER" id="PTHR13309:SF0">
    <property type="entry name" value="FMR1-INTERACTING PROTEIN NUFIP1"/>
    <property type="match status" value="1"/>
</dbReference>
<dbReference type="InterPro" id="IPR039136">
    <property type="entry name" value="NUFIP1-like"/>
</dbReference>
<proteinExistence type="predicted"/>
<feature type="region of interest" description="Disordered" evidence="1">
    <location>
        <begin position="395"/>
        <end position="445"/>
    </location>
</feature>
<name>A0A182MJH6_9DIPT</name>
<feature type="compositionally biased region" description="Basic residues" evidence="1">
    <location>
        <begin position="260"/>
        <end position="271"/>
    </location>
</feature>
<dbReference type="Proteomes" id="UP000075883">
    <property type="component" value="Unassembled WGS sequence"/>
</dbReference>
<dbReference type="InterPro" id="IPR019496">
    <property type="entry name" value="NUFIP1_cons_dom"/>
</dbReference>
<dbReference type="PANTHER" id="PTHR13309">
    <property type="entry name" value="NUCLEAR FRAGILE X MENTAL RETARDATION PROTEIN INTERACTING PROTEIN 1"/>
    <property type="match status" value="1"/>
</dbReference>
<feature type="region of interest" description="Disordered" evidence="1">
    <location>
        <begin position="208"/>
        <end position="284"/>
    </location>
</feature>
<dbReference type="EnsemblMetazoa" id="ACUA019789-RA">
    <property type="protein sequence ID" value="ACUA019789-PA"/>
    <property type="gene ID" value="ACUA019789"/>
</dbReference>
<reference evidence="3" key="2">
    <citation type="submission" date="2020-05" db="UniProtKB">
        <authorList>
            <consortium name="EnsemblMetazoa"/>
        </authorList>
    </citation>
    <scope>IDENTIFICATION</scope>
    <source>
        <strain evidence="3">A-37</strain>
    </source>
</reference>
<feature type="compositionally biased region" description="Basic and acidic residues" evidence="1">
    <location>
        <begin position="216"/>
        <end position="236"/>
    </location>
</feature>
<dbReference type="GO" id="GO:0005634">
    <property type="term" value="C:nucleus"/>
    <property type="evidence" value="ECO:0007669"/>
    <property type="project" value="TreeGrafter"/>
</dbReference>
<feature type="compositionally biased region" description="Polar residues" evidence="1">
    <location>
        <begin position="104"/>
        <end position="113"/>
    </location>
</feature>
<organism evidence="3 4">
    <name type="scientific">Anopheles culicifacies</name>
    <dbReference type="NCBI Taxonomy" id="139723"/>
    <lineage>
        <taxon>Eukaryota</taxon>
        <taxon>Metazoa</taxon>
        <taxon>Ecdysozoa</taxon>
        <taxon>Arthropoda</taxon>
        <taxon>Hexapoda</taxon>
        <taxon>Insecta</taxon>
        <taxon>Pterygota</taxon>
        <taxon>Neoptera</taxon>
        <taxon>Endopterygota</taxon>
        <taxon>Diptera</taxon>
        <taxon>Nematocera</taxon>
        <taxon>Culicoidea</taxon>
        <taxon>Culicidae</taxon>
        <taxon>Anophelinae</taxon>
        <taxon>Anopheles</taxon>
        <taxon>culicifacies species complex</taxon>
    </lineage>
</organism>
<feature type="compositionally biased region" description="Polar residues" evidence="1">
    <location>
        <begin position="395"/>
        <end position="413"/>
    </location>
</feature>
<evidence type="ECO:0000256" key="1">
    <source>
        <dbReference type="SAM" id="MobiDB-lite"/>
    </source>
</evidence>
<feature type="region of interest" description="Disordered" evidence="1">
    <location>
        <begin position="341"/>
        <end position="375"/>
    </location>
</feature>
<dbReference type="GO" id="GO:0000492">
    <property type="term" value="P:box C/D snoRNP assembly"/>
    <property type="evidence" value="ECO:0007669"/>
    <property type="project" value="TreeGrafter"/>
</dbReference>
<reference evidence="4" key="1">
    <citation type="submission" date="2013-09" db="EMBL/GenBank/DDBJ databases">
        <title>The Genome Sequence of Anopheles culicifacies species A.</title>
        <authorList>
            <consortium name="The Broad Institute Genomics Platform"/>
            <person name="Neafsey D.E."/>
            <person name="Besansky N."/>
            <person name="Howell P."/>
            <person name="Walton C."/>
            <person name="Young S.K."/>
            <person name="Zeng Q."/>
            <person name="Gargeya S."/>
            <person name="Fitzgerald M."/>
            <person name="Haas B."/>
            <person name="Abouelleil A."/>
            <person name="Allen A.W."/>
            <person name="Alvarado L."/>
            <person name="Arachchi H.M."/>
            <person name="Berlin A.M."/>
            <person name="Chapman S.B."/>
            <person name="Gainer-Dewar J."/>
            <person name="Goldberg J."/>
            <person name="Griggs A."/>
            <person name="Gujja S."/>
            <person name="Hansen M."/>
            <person name="Howarth C."/>
            <person name="Imamovic A."/>
            <person name="Ireland A."/>
            <person name="Larimer J."/>
            <person name="McCowan C."/>
            <person name="Murphy C."/>
            <person name="Pearson M."/>
            <person name="Poon T.W."/>
            <person name="Priest M."/>
            <person name="Roberts A."/>
            <person name="Saif S."/>
            <person name="Shea T."/>
            <person name="Sisk P."/>
            <person name="Sykes S."/>
            <person name="Wortman J."/>
            <person name="Nusbaum C."/>
            <person name="Birren B."/>
        </authorList>
    </citation>
    <scope>NUCLEOTIDE SEQUENCE [LARGE SCALE GENOMIC DNA]</scope>
    <source>
        <strain evidence="4">A-37</strain>
    </source>
</reference>
<keyword evidence="4" id="KW-1185">Reference proteome</keyword>
<feature type="compositionally biased region" description="Basic and acidic residues" evidence="1">
    <location>
        <begin position="244"/>
        <end position="255"/>
    </location>
</feature>
<evidence type="ECO:0000259" key="2">
    <source>
        <dbReference type="Pfam" id="PF10453"/>
    </source>
</evidence>
<evidence type="ECO:0000313" key="3">
    <source>
        <dbReference type="EnsemblMetazoa" id="ACUA019789-PA"/>
    </source>
</evidence>
<feature type="region of interest" description="Disordered" evidence="1">
    <location>
        <begin position="25"/>
        <end position="115"/>
    </location>
</feature>
<dbReference type="AlphaFoldDB" id="A0A182MJH6"/>
<accession>A0A182MJH6</accession>
<dbReference type="STRING" id="139723.A0A182MJH6"/>
<protein>
    <recommendedName>
        <fullName evidence="2">FMR1-interacting protein 1 conserved domain-containing protein</fullName>
    </recommendedName>
</protein>
<feature type="domain" description="FMR1-interacting protein 1 conserved" evidence="2">
    <location>
        <begin position="190"/>
        <end position="226"/>
    </location>
</feature>
<dbReference type="EMBL" id="AXCM01000972">
    <property type="status" value="NOT_ANNOTATED_CDS"/>
    <property type="molecule type" value="Genomic_DNA"/>
</dbReference>
<dbReference type="Pfam" id="PF10453">
    <property type="entry name" value="NUFIP1"/>
    <property type="match status" value="1"/>
</dbReference>
<dbReference type="VEuPathDB" id="VectorBase:ACUA019789"/>